<evidence type="ECO:0000313" key="5">
    <source>
        <dbReference type="EMBL" id="CAA9213597.1"/>
    </source>
</evidence>
<gene>
    <name evidence="5" type="ORF">AVDCRST_MAG56-48</name>
</gene>
<dbReference type="GO" id="GO:0005829">
    <property type="term" value="C:cytosol"/>
    <property type="evidence" value="ECO:0007669"/>
    <property type="project" value="UniProtKB-ARBA"/>
</dbReference>
<comment type="cofactor">
    <cofactor evidence="1">
        <name>FMN</name>
        <dbReference type="ChEBI" id="CHEBI:58210"/>
    </cofactor>
</comment>
<evidence type="ECO:0000256" key="3">
    <source>
        <dbReference type="ARBA" id="ARBA00023002"/>
    </source>
</evidence>
<protein>
    <submittedName>
        <fullName evidence="5">NADH:flavin oxidoreductase/NADH oxidase</fullName>
    </submittedName>
</protein>
<dbReference type="AlphaFoldDB" id="A0A6J4H5X7"/>
<dbReference type="SUPFAM" id="SSF51395">
    <property type="entry name" value="FMN-linked oxidoreductases"/>
    <property type="match status" value="1"/>
</dbReference>
<dbReference type="EMBL" id="CADCTQ010000009">
    <property type="protein sequence ID" value="CAA9213597.1"/>
    <property type="molecule type" value="Genomic_DNA"/>
</dbReference>
<sequence length="364" mass="38917">MADKLFSDFQLGPFRLSSRIVMAPMTRSRAEGNLPNARMATYYGLRATAGLIITEGTAPSANGLGYSRIPGVYTAAQVAGWRDVTEAVHARGGRIFVQLMHTGRISHPLNMPAGARIVAPSAVAAAGQMWTDQEGLQPHPVPEALTAAEVQSTIGEFVAAARLAMEAGFDGVELHGANGYLIEQFLNPASNGRTDAYGGSIGNRSRFLLETAAQVAAAIGKEHVGIRLSPYGVYNDQPLYDAIDETYAYLAAELSRAGIAYLHLSTSADPEVQAPIRNLYATIREAFAGPIILCGNYDRDRAEAELQGGLADLVAFGRPFVANPDLPERLRTGAELAVPDHTTFFAGGDKGYLDYPVLEAQETY</sequence>
<evidence type="ECO:0000256" key="1">
    <source>
        <dbReference type="ARBA" id="ARBA00001917"/>
    </source>
</evidence>
<dbReference type="InterPro" id="IPR013785">
    <property type="entry name" value="Aldolase_TIM"/>
</dbReference>
<dbReference type="CDD" id="cd02933">
    <property type="entry name" value="OYE_like_FMN"/>
    <property type="match status" value="1"/>
</dbReference>
<dbReference type="Pfam" id="PF00724">
    <property type="entry name" value="Oxidored_FMN"/>
    <property type="match status" value="1"/>
</dbReference>
<dbReference type="PANTHER" id="PTHR22893:SF91">
    <property type="entry name" value="NADPH DEHYDROGENASE 2-RELATED"/>
    <property type="match status" value="1"/>
</dbReference>
<keyword evidence="3" id="KW-0560">Oxidoreductase</keyword>
<name>A0A6J4H5X7_9SPHI</name>
<dbReference type="GO" id="GO:0016628">
    <property type="term" value="F:oxidoreductase activity, acting on the CH-CH group of donors, NAD or NADP as acceptor"/>
    <property type="evidence" value="ECO:0007669"/>
    <property type="project" value="UniProtKB-ARBA"/>
</dbReference>
<dbReference type="FunFam" id="3.20.20.70:FF:000059">
    <property type="entry name" value="N-ethylmaleimide reductase, FMN-linked"/>
    <property type="match status" value="1"/>
</dbReference>
<feature type="domain" description="NADH:flavin oxidoreductase/NADH oxidase N-terminal" evidence="4">
    <location>
        <begin position="4"/>
        <end position="335"/>
    </location>
</feature>
<dbReference type="Gene3D" id="3.20.20.70">
    <property type="entry name" value="Aldolase class I"/>
    <property type="match status" value="1"/>
</dbReference>
<proteinExistence type="inferred from homology"/>
<reference evidence="5" key="1">
    <citation type="submission" date="2020-02" db="EMBL/GenBank/DDBJ databases">
        <authorList>
            <person name="Meier V. D."/>
        </authorList>
    </citation>
    <scope>NUCLEOTIDE SEQUENCE</scope>
    <source>
        <strain evidence="5">AVDCRST_MAG56</strain>
    </source>
</reference>
<comment type="similarity">
    <text evidence="2">Belongs to the NADH:flavin oxidoreductase/NADH oxidase family.</text>
</comment>
<dbReference type="InterPro" id="IPR045247">
    <property type="entry name" value="Oye-like"/>
</dbReference>
<dbReference type="InterPro" id="IPR001155">
    <property type="entry name" value="OxRdtase_FMN_N"/>
</dbReference>
<organism evidence="5">
    <name type="scientific">uncultured Cytophagales bacterium</name>
    <dbReference type="NCBI Taxonomy" id="158755"/>
    <lineage>
        <taxon>Bacteria</taxon>
        <taxon>Pseudomonadati</taxon>
        <taxon>Bacteroidota</taxon>
        <taxon>Sphingobacteriia</taxon>
        <taxon>Sphingobacteriales</taxon>
        <taxon>environmental samples</taxon>
    </lineage>
</organism>
<dbReference type="GO" id="GO:0010181">
    <property type="term" value="F:FMN binding"/>
    <property type="evidence" value="ECO:0007669"/>
    <property type="project" value="InterPro"/>
</dbReference>
<evidence type="ECO:0000256" key="2">
    <source>
        <dbReference type="ARBA" id="ARBA00005979"/>
    </source>
</evidence>
<evidence type="ECO:0000259" key="4">
    <source>
        <dbReference type="Pfam" id="PF00724"/>
    </source>
</evidence>
<dbReference type="PANTHER" id="PTHR22893">
    <property type="entry name" value="NADH OXIDOREDUCTASE-RELATED"/>
    <property type="match status" value="1"/>
</dbReference>
<accession>A0A6J4H5X7</accession>